<dbReference type="RefSeq" id="XP_045963956.1">
    <property type="nucleotide sequence ID" value="XM_046096056.1"/>
</dbReference>
<dbReference type="GeneID" id="70124949"/>
<accession>A0A9P9A413</accession>
<keyword evidence="4" id="KW-1185">Reference proteome</keyword>
<dbReference type="Proteomes" id="UP000758603">
    <property type="component" value="Unassembled WGS sequence"/>
</dbReference>
<evidence type="ECO:0000313" key="4">
    <source>
        <dbReference type="Proteomes" id="UP000758603"/>
    </source>
</evidence>
<comment type="caution">
    <text evidence="3">The sequence shown here is derived from an EMBL/GenBank/DDBJ whole genome shotgun (WGS) entry which is preliminary data.</text>
</comment>
<feature type="compositionally biased region" description="Basic and acidic residues" evidence="1">
    <location>
        <begin position="9"/>
        <end position="34"/>
    </location>
</feature>
<protein>
    <recommendedName>
        <fullName evidence="2">Histone deacetylase complex subunit SAP30 Sin3 binding domain-containing protein</fullName>
    </recommendedName>
</protein>
<gene>
    <name evidence="3" type="ORF">BKA67DRAFT_29840</name>
</gene>
<dbReference type="AlphaFoldDB" id="A0A9P9A413"/>
<name>A0A9P9A413_9PEZI</name>
<proteinExistence type="predicted"/>
<feature type="region of interest" description="Disordered" evidence="1">
    <location>
        <begin position="1"/>
        <end position="48"/>
    </location>
</feature>
<dbReference type="InterPro" id="IPR038291">
    <property type="entry name" value="SAP30_C_sf"/>
</dbReference>
<dbReference type="EMBL" id="JAGPXC010000001">
    <property type="protein sequence ID" value="KAH6659825.1"/>
    <property type="molecule type" value="Genomic_DNA"/>
</dbReference>
<reference evidence="3" key="1">
    <citation type="journal article" date="2021" name="Nat. Commun.">
        <title>Genetic determinants of endophytism in the Arabidopsis root mycobiome.</title>
        <authorList>
            <person name="Mesny F."/>
            <person name="Miyauchi S."/>
            <person name="Thiergart T."/>
            <person name="Pickel B."/>
            <person name="Atanasova L."/>
            <person name="Karlsson M."/>
            <person name="Huettel B."/>
            <person name="Barry K.W."/>
            <person name="Haridas S."/>
            <person name="Chen C."/>
            <person name="Bauer D."/>
            <person name="Andreopoulos W."/>
            <person name="Pangilinan J."/>
            <person name="LaButti K."/>
            <person name="Riley R."/>
            <person name="Lipzen A."/>
            <person name="Clum A."/>
            <person name="Drula E."/>
            <person name="Henrissat B."/>
            <person name="Kohler A."/>
            <person name="Grigoriev I.V."/>
            <person name="Martin F.M."/>
            <person name="Hacquard S."/>
        </authorList>
    </citation>
    <scope>NUCLEOTIDE SEQUENCE</scope>
    <source>
        <strain evidence="3">MPI-SDFR-AT-0073</strain>
    </source>
</reference>
<dbReference type="InterPro" id="IPR025718">
    <property type="entry name" value="SAP30_Sin3-bd"/>
</dbReference>
<dbReference type="Pfam" id="PF13867">
    <property type="entry name" value="SAP30_Sin3_bdg"/>
    <property type="match status" value="1"/>
</dbReference>
<evidence type="ECO:0000256" key="1">
    <source>
        <dbReference type="SAM" id="MobiDB-lite"/>
    </source>
</evidence>
<dbReference type="Gene3D" id="6.10.160.20">
    <property type="match status" value="1"/>
</dbReference>
<evidence type="ECO:0000259" key="2">
    <source>
        <dbReference type="Pfam" id="PF13867"/>
    </source>
</evidence>
<organism evidence="3 4">
    <name type="scientific">Truncatella angustata</name>
    <dbReference type="NCBI Taxonomy" id="152316"/>
    <lineage>
        <taxon>Eukaryota</taxon>
        <taxon>Fungi</taxon>
        <taxon>Dikarya</taxon>
        <taxon>Ascomycota</taxon>
        <taxon>Pezizomycotina</taxon>
        <taxon>Sordariomycetes</taxon>
        <taxon>Xylariomycetidae</taxon>
        <taxon>Amphisphaeriales</taxon>
        <taxon>Sporocadaceae</taxon>
        <taxon>Truncatella</taxon>
    </lineage>
</organism>
<sequence length="188" mass="21063">MPPAKLKTNHHDDSKSETPNSREKNSHVTKDNHHTNGGTKMRRVASSAGSNLREVTLVNGHSAAAIAPPPVAPPAAPPGLDWSSFDREVLHDYRREHNLDTPTAFTHDYHKTVLSRPGGIGLYSPSMARRREYRRQGKNELTQVVRKHFNGLGVQENEVVVNFLHRVKTPGVYRPRRNKNLPHASPMP</sequence>
<dbReference type="OrthoDB" id="510958at2759"/>
<feature type="domain" description="Histone deacetylase complex subunit SAP30 Sin3 binding" evidence="2">
    <location>
        <begin position="138"/>
        <end position="168"/>
    </location>
</feature>
<evidence type="ECO:0000313" key="3">
    <source>
        <dbReference type="EMBL" id="KAH6659825.1"/>
    </source>
</evidence>